<dbReference type="Proteomes" id="UP000298009">
    <property type="component" value="Unassembled WGS sequence"/>
</dbReference>
<gene>
    <name evidence="2" type="ORF">EHQ24_11945</name>
</gene>
<dbReference type="InterPro" id="IPR050678">
    <property type="entry name" value="DNA_Partitioning_ATPase"/>
</dbReference>
<dbReference type="SUPFAM" id="SSF52540">
    <property type="entry name" value="P-loop containing nucleoside triphosphate hydrolases"/>
    <property type="match status" value="1"/>
</dbReference>
<sequence>MKNKEEKIDWNQVIDSLSEKNEAFVEDKFVKPWLKTFFGYDEDAMTRQDSPKGSKKRTDILALGDNEKFSVIVEVKHHGSKDFPDFNPETGIVSDFEQLTEYLRTFYDNVNKSYIPIGIFTDGERILVVRNYYGMVFPIIYIKNLKSGKGVVYWSNEIVKTIKKKLNEPVILTTYNNKGGVGKTTVSYILANYLSKVKKKSVLALDFDPLQSDFSRLFHLDSGEFYDVIDWLEGTVDKKDKKKAMSMRDGNLVLALAKANESSNEAMKKGNLNKYSSLSGSITKINSSAKTISKLMKQGITIPQPGTTTPLHRKFDVVIIDSPPGWWYYSMLAISLSDVIIPPINFNNGSSVINLVRFTNQYFPELFKHLNPTTKEEKINFLNLRSPIFSHMIINFFDKNDKEVKEKDLDQVVARYLEKEIKDSFIRNSLFRNERADGISGRTFDAIRLPLNRSINQLSSLALEDKDRKKVENEVLKLGEILVSDLFPFMRS</sequence>
<dbReference type="Gene3D" id="3.40.50.300">
    <property type="entry name" value="P-loop containing nucleotide triphosphate hydrolases"/>
    <property type="match status" value="1"/>
</dbReference>
<keyword evidence="3" id="KW-1185">Reference proteome</keyword>
<dbReference type="InterPro" id="IPR027417">
    <property type="entry name" value="P-loop_NTPase"/>
</dbReference>
<dbReference type="OrthoDB" id="313457at2"/>
<evidence type="ECO:0000259" key="1">
    <source>
        <dbReference type="Pfam" id="PF13614"/>
    </source>
</evidence>
<evidence type="ECO:0000313" key="3">
    <source>
        <dbReference type="Proteomes" id="UP000298009"/>
    </source>
</evidence>
<name>A0A4R9I7H5_9LEPT</name>
<dbReference type="PANTHER" id="PTHR13696">
    <property type="entry name" value="P-LOOP CONTAINING NUCLEOSIDE TRIPHOSPHATE HYDROLASE"/>
    <property type="match status" value="1"/>
</dbReference>
<dbReference type="Pfam" id="PF13614">
    <property type="entry name" value="AAA_31"/>
    <property type="match status" value="1"/>
</dbReference>
<accession>A0A4R9I7H5</accession>
<reference evidence="2" key="1">
    <citation type="journal article" date="2019" name="PLoS Negl. Trop. Dis.">
        <title>Revisiting the worldwide diversity of Leptospira species in the environment.</title>
        <authorList>
            <person name="Vincent A.T."/>
            <person name="Schiettekatte O."/>
            <person name="Bourhy P."/>
            <person name="Veyrier F.J."/>
            <person name="Picardeau M."/>
        </authorList>
    </citation>
    <scope>NUCLEOTIDE SEQUENCE [LARGE SCALE GENOMIC DNA]</scope>
    <source>
        <strain evidence="2">201800287</strain>
    </source>
</reference>
<proteinExistence type="predicted"/>
<dbReference type="PANTHER" id="PTHR13696:SF52">
    <property type="entry name" value="PARA FAMILY PROTEIN CT_582"/>
    <property type="match status" value="1"/>
</dbReference>
<dbReference type="EMBL" id="RQFK01000026">
    <property type="protein sequence ID" value="TGK81983.1"/>
    <property type="molecule type" value="Genomic_DNA"/>
</dbReference>
<feature type="domain" description="AAA" evidence="1">
    <location>
        <begin position="171"/>
        <end position="347"/>
    </location>
</feature>
<dbReference type="CDD" id="cd02042">
    <property type="entry name" value="ParAB_family"/>
    <property type="match status" value="1"/>
</dbReference>
<protein>
    <submittedName>
        <fullName evidence="2">ParA family protein</fullName>
    </submittedName>
</protein>
<evidence type="ECO:0000313" key="2">
    <source>
        <dbReference type="EMBL" id="TGK81983.1"/>
    </source>
</evidence>
<dbReference type="InterPro" id="IPR025669">
    <property type="entry name" value="AAA_dom"/>
</dbReference>
<dbReference type="AlphaFoldDB" id="A0A4R9I7H5"/>
<organism evidence="2 3">
    <name type="scientific">Leptospira noumeaensis</name>
    <dbReference type="NCBI Taxonomy" id="2484964"/>
    <lineage>
        <taxon>Bacteria</taxon>
        <taxon>Pseudomonadati</taxon>
        <taxon>Spirochaetota</taxon>
        <taxon>Spirochaetia</taxon>
        <taxon>Leptospirales</taxon>
        <taxon>Leptospiraceae</taxon>
        <taxon>Leptospira</taxon>
    </lineage>
</organism>
<comment type="caution">
    <text evidence="2">The sequence shown here is derived from an EMBL/GenBank/DDBJ whole genome shotgun (WGS) entry which is preliminary data.</text>
</comment>
<dbReference type="RefSeq" id="WP_135601829.1">
    <property type="nucleotide sequence ID" value="NZ_RQFK01000026.1"/>
</dbReference>